<evidence type="ECO:0000256" key="1">
    <source>
        <dbReference type="ARBA" id="ARBA00005350"/>
    </source>
</evidence>
<comment type="function">
    <text evidence="2">May mediate accelerated ATP-independent bidirectional transbilayer migration of phospholipids upon binding calcium ions that results in a loss of phospholipid asymmetry in the plasma membrane.</text>
</comment>
<evidence type="ECO:0000256" key="2">
    <source>
        <dbReference type="RuleBase" id="RU363116"/>
    </source>
</evidence>
<reference evidence="5 6" key="1">
    <citation type="submission" date="2025-04" db="UniProtKB">
        <authorList>
            <consortium name="RefSeq"/>
        </authorList>
    </citation>
    <scope>IDENTIFICATION</scope>
</reference>
<comment type="similarity">
    <text evidence="1 2">Belongs to the phospholipid scramblase family.</text>
</comment>
<feature type="compositionally biased region" description="Polar residues" evidence="3">
    <location>
        <begin position="17"/>
        <end position="29"/>
    </location>
</feature>
<keyword evidence="2" id="KW-0564">Palmitate</keyword>
<dbReference type="GO" id="GO:0017128">
    <property type="term" value="F:phospholipid scramblase activity"/>
    <property type="evidence" value="ECO:0007669"/>
    <property type="project" value="InterPro"/>
</dbReference>
<proteinExistence type="inferred from homology"/>
<dbReference type="PANTHER" id="PTHR23248">
    <property type="entry name" value="PHOSPHOLIPID SCRAMBLASE-RELATED"/>
    <property type="match status" value="1"/>
</dbReference>
<feature type="region of interest" description="Disordered" evidence="3">
    <location>
        <begin position="1"/>
        <end position="49"/>
    </location>
</feature>
<comment type="cofactor">
    <cofactor evidence="2">
        <name>Ca(2+)</name>
        <dbReference type="ChEBI" id="CHEBI:29108"/>
    </cofactor>
</comment>
<dbReference type="RefSeq" id="XP_030043145.1">
    <property type="nucleotide sequence ID" value="XM_030187285.1"/>
</dbReference>
<evidence type="ECO:0000313" key="6">
    <source>
        <dbReference type="RefSeq" id="XP_030043146.1"/>
    </source>
</evidence>
<evidence type="ECO:0000313" key="5">
    <source>
        <dbReference type="RefSeq" id="XP_030043145.1"/>
    </source>
</evidence>
<evidence type="ECO:0000256" key="3">
    <source>
        <dbReference type="SAM" id="MobiDB-lite"/>
    </source>
</evidence>
<dbReference type="PANTHER" id="PTHR23248:SF70">
    <property type="entry name" value="PHOSPHOLIPID SCRAMBLASE"/>
    <property type="match status" value="1"/>
</dbReference>
<keyword evidence="2" id="KW-0106">Calcium</keyword>
<dbReference type="Proteomes" id="UP000515156">
    <property type="component" value="Chromosome 14"/>
</dbReference>
<dbReference type="GeneID" id="115457721"/>
<keyword evidence="2" id="KW-0449">Lipoprotein</keyword>
<dbReference type="OrthoDB" id="191150at2759"/>
<sequence length="251" mass="27899">MSSPDDPLTHPKAIEQQPPSYHTLGLNQPTVPPHQEQPQAYPGSDPKGTVPYVAQIPGVPPGLEYLVQVNQLIIQQKYFTTQTGKTYEILNTLGQRIFLGKQDLQCCAPQFNVNIMDNSNMEVIHLLEPCRCTCTQEAQVFSPPGTIIGYATLNWNTNVTSLSISNASKDTVLLIVGPSFRTNIFGDVNFEVKNTDETQTIGQITRDNERFVVQFPLDLDVKIKVVLMGAAIFLDNLVTLSRQQILNRSND</sequence>
<dbReference type="GO" id="GO:0005886">
    <property type="term" value="C:plasma membrane"/>
    <property type="evidence" value="ECO:0007669"/>
    <property type="project" value="TreeGrafter"/>
</dbReference>
<dbReference type="AlphaFoldDB" id="A0A6P7WPW8"/>
<gene>
    <name evidence="5 6" type="primary">LOC115457721</name>
</gene>
<dbReference type="Pfam" id="PF03803">
    <property type="entry name" value="Scramblase"/>
    <property type="match status" value="1"/>
</dbReference>
<dbReference type="RefSeq" id="XP_030043146.1">
    <property type="nucleotide sequence ID" value="XM_030187286.1"/>
</dbReference>
<keyword evidence="4" id="KW-1185">Reference proteome</keyword>
<evidence type="ECO:0000313" key="4">
    <source>
        <dbReference type="Proteomes" id="UP000515156"/>
    </source>
</evidence>
<dbReference type="KEGG" id="muo:115457721"/>
<dbReference type="InterPro" id="IPR005552">
    <property type="entry name" value="Scramblase"/>
</dbReference>
<accession>A0A6P7WPW8</accession>
<protein>
    <recommendedName>
        <fullName evidence="2">Phospholipid scramblase</fullName>
    </recommendedName>
</protein>
<name>A0A6P7WPW8_9AMPH</name>
<organism evidence="4 6">
    <name type="scientific">Microcaecilia unicolor</name>
    <dbReference type="NCBI Taxonomy" id="1415580"/>
    <lineage>
        <taxon>Eukaryota</taxon>
        <taxon>Metazoa</taxon>
        <taxon>Chordata</taxon>
        <taxon>Craniata</taxon>
        <taxon>Vertebrata</taxon>
        <taxon>Euteleostomi</taxon>
        <taxon>Amphibia</taxon>
        <taxon>Gymnophiona</taxon>
        <taxon>Siphonopidae</taxon>
        <taxon>Microcaecilia</taxon>
    </lineage>
</organism>